<dbReference type="EMBL" id="BAAADD010000013">
    <property type="protein sequence ID" value="GAA0586829.1"/>
    <property type="molecule type" value="Genomic_DNA"/>
</dbReference>
<keyword evidence="4 9" id="KW-0812">Transmembrane</keyword>
<evidence type="ECO:0000256" key="8">
    <source>
        <dbReference type="ARBA" id="ARBA00023136"/>
    </source>
</evidence>
<evidence type="ECO:0000313" key="12">
    <source>
        <dbReference type="Proteomes" id="UP001499951"/>
    </source>
</evidence>
<comment type="caution">
    <text evidence="11">The sequence shown here is derived from an EMBL/GenBank/DDBJ whole genome shotgun (WGS) entry which is preliminary data.</text>
</comment>
<evidence type="ECO:0000256" key="1">
    <source>
        <dbReference type="ARBA" id="ARBA00004651"/>
    </source>
</evidence>
<evidence type="ECO:0000256" key="5">
    <source>
        <dbReference type="ARBA" id="ARBA00022856"/>
    </source>
</evidence>
<dbReference type="PANTHER" id="PTHR43386">
    <property type="entry name" value="OLIGOPEPTIDE TRANSPORT SYSTEM PERMEASE PROTEIN APPC"/>
    <property type="match status" value="1"/>
</dbReference>
<feature type="domain" description="ABC transmembrane type-1" evidence="10">
    <location>
        <begin position="74"/>
        <end position="257"/>
    </location>
</feature>
<dbReference type="InterPro" id="IPR000515">
    <property type="entry name" value="MetI-like"/>
</dbReference>
<dbReference type="SUPFAM" id="SSF161098">
    <property type="entry name" value="MetI-like"/>
    <property type="match status" value="1"/>
</dbReference>
<dbReference type="PANTHER" id="PTHR43386:SF1">
    <property type="entry name" value="D,D-DIPEPTIDE TRANSPORT SYSTEM PERMEASE PROTEIN DDPC-RELATED"/>
    <property type="match status" value="1"/>
</dbReference>
<keyword evidence="12" id="KW-1185">Reference proteome</keyword>
<name>A0ABN1FAX4_9PROT</name>
<evidence type="ECO:0000256" key="2">
    <source>
        <dbReference type="ARBA" id="ARBA00022448"/>
    </source>
</evidence>
<keyword evidence="2" id="KW-0813">Transport</keyword>
<dbReference type="Proteomes" id="UP001499951">
    <property type="component" value="Unassembled WGS sequence"/>
</dbReference>
<comment type="subcellular location">
    <subcellularLocation>
        <location evidence="1">Cell membrane</location>
        <topology evidence="1">Multi-pass membrane protein</topology>
    </subcellularLocation>
</comment>
<dbReference type="InterPro" id="IPR050366">
    <property type="entry name" value="BP-dependent_transpt_permease"/>
</dbReference>
<evidence type="ECO:0000256" key="7">
    <source>
        <dbReference type="ARBA" id="ARBA00022989"/>
    </source>
</evidence>
<keyword evidence="5" id="KW-0571">Peptide transport</keyword>
<dbReference type="InterPro" id="IPR035906">
    <property type="entry name" value="MetI-like_sf"/>
</dbReference>
<dbReference type="PROSITE" id="PS50928">
    <property type="entry name" value="ABC_TM1"/>
    <property type="match status" value="1"/>
</dbReference>
<feature type="transmembrane region" description="Helical" evidence="9">
    <location>
        <begin position="112"/>
        <end position="145"/>
    </location>
</feature>
<feature type="transmembrane region" description="Helical" evidence="9">
    <location>
        <begin position="235"/>
        <end position="257"/>
    </location>
</feature>
<evidence type="ECO:0000256" key="6">
    <source>
        <dbReference type="ARBA" id="ARBA00022927"/>
    </source>
</evidence>
<keyword evidence="8 9" id="KW-0472">Membrane</keyword>
<keyword evidence="6" id="KW-0653">Protein transport</keyword>
<evidence type="ECO:0000313" key="11">
    <source>
        <dbReference type="EMBL" id="GAA0586829.1"/>
    </source>
</evidence>
<reference evidence="11 12" key="1">
    <citation type="journal article" date="2019" name="Int. J. Syst. Evol. Microbiol.">
        <title>The Global Catalogue of Microorganisms (GCM) 10K type strain sequencing project: providing services to taxonomists for standard genome sequencing and annotation.</title>
        <authorList>
            <consortium name="The Broad Institute Genomics Platform"/>
            <consortium name="The Broad Institute Genome Sequencing Center for Infectious Disease"/>
            <person name="Wu L."/>
            <person name="Ma J."/>
        </authorList>
    </citation>
    <scope>NUCLEOTIDE SEQUENCE [LARGE SCALE GENOMIC DNA]</scope>
    <source>
        <strain evidence="11 12">JCM 15089</strain>
    </source>
</reference>
<gene>
    <name evidence="11" type="ORF">GCM10008942_39820</name>
</gene>
<feature type="transmembrane region" description="Helical" evidence="9">
    <location>
        <begin position="12"/>
        <end position="30"/>
    </location>
</feature>
<dbReference type="RefSeq" id="WP_166937382.1">
    <property type="nucleotide sequence ID" value="NZ_BAAADD010000013.1"/>
</dbReference>
<evidence type="ECO:0000256" key="9">
    <source>
        <dbReference type="SAM" id="Phobius"/>
    </source>
</evidence>
<feature type="transmembrane region" description="Helical" evidence="9">
    <location>
        <begin position="81"/>
        <end position="100"/>
    </location>
</feature>
<evidence type="ECO:0000256" key="3">
    <source>
        <dbReference type="ARBA" id="ARBA00022475"/>
    </source>
</evidence>
<organism evidence="11 12">
    <name type="scientific">Rhizomicrobium electricum</name>
    <dbReference type="NCBI Taxonomy" id="480070"/>
    <lineage>
        <taxon>Bacteria</taxon>
        <taxon>Pseudomonadati</taxon>
        <taxon>Pseudomonadota</taxon>
        <taxon>Alphaproteobacteria</taxon>
        <taxon>Micropepsales</taxon>
        <taxon>Micropepsaceae</taxon>
        <taxon>Rhizomicrobium</taxon>
    </lineage>
</organism>
<evidence type="ECO:0000259" key="10">
    <source>
        <dbReference type="PROSITE" id="PS50928"/>
    </source>
</evidence>
<sequence>MRTREVSLASLIVRGLGWLGLGLLALAVLLSDFLAHAPAGAAIAGAELSPPSQAHPFGTDIIGRDVFSETLHGLAATGVKAVAAAAIAIVLGGLFGAVAARLPRPLALLVRGFWGVLAAVPPLLLAILLIGLFGGGFAIVAAGLATAPLGFVRSFDAVDVRSRHAEYAHATGIPGMILLKRDLTYDFHNVFGSVVARALAAATIVISTASFLGFGAPTRDLGLMIAASKISFFSAWWTAAFPALALILLILCARLAAGLDEGERA</sequence>
<proteinExistence type="predicted"/>
<accession>A0ABN1FAX4</accession>
<feature type="transmembrane region" description="Helical" evidence="9">
    <location>
        <begin position="190"/>
        <end position="214"/>
    </location>
</feature>
<protein>
    <submittedName>
        <fullName evidence="11">ABC transporter permease</fullName>
    </submittedName>
</protein>
<keyword evidence="7 9" id="KW-1133">Transmembrane helix</keyword>
<evidence type="ECO:0000256" key="4">
    <source>
        <dbReference type="ARBA" id="ARBA00022692"/>
    </source>
</evidence>
<keyword evidence="3" id="KW-1003">Cell membrane</keyword>